<dbReference type="EMBL" id="JAAIUW010000009">
    <property type="protein sequence ID" value="KAF7815605.1"/>
    <property type="molecule type" value="Genomic_DNA"/>
</dbReference>
<organism evidence="2 3">
    <name type="scientific">Senna tora</name>
    <dbReference type="NCBI Taxonomy" id="362788"/>
    <lineage>
        <taxon>Eukaryota</taxon>
        <taxon>Viridiplantae</taxon>
        <taxon>Streptophyta</taxon>
        <taxon>Embryophyta</taxon>
        <taxon>Tracheophyta</taxon>
        <taxon>Spermatophyta</taxon>
        <taxon>Magnoliopsida</taxon>
        <taxon>eudicotyledons</taxon>
        <taxon>Gunneridae</taxon>
        <taxon>Pentapetalae</taxon>
        <taxon>rosids</taxon>
        <taxon>fabids</taxon>
        <taxon>Fabales</taxon>
        <taxon>Fabaceae</taxon>
        <taxon>Caesalpinioideae</taxon>
        <taxon>Cassia clade</taxon>
        <taxon>Senna</taxon>
    </lineage>
</organism>
<evidence type="ECO:0000313" key="2">
    <source>
        <dbReference type="EMBL" id="KAF7815605.1"/>
    </source>
</evidence>
<accession>A0A834T4Y7</accession>
<dbReference type="AlphaFoldDB" id="A0A834T4Y7"/>
<gene>
    <name evidence="2" type="ORF">G2W53_029574</name>
</gene>
<reference evidence="2" key="1">
    <citation type="submission" date="2020-09" db="EMBL/GenBank/DDBJ databases">
        <title>Genome-Enabled Discovery of Anthraquinone Biosynthesis in Senna tora.</title>
        <authorList>
            <person name="Kang S.-H."/>
            <person name="Pandey R.P."/>
            <person name="Lee C.-M."/>
            <person name="Sim J.-S."/>
            <person name="Jeong J.-T."/>
            <person name="Choi B.-S."/>
            <person name="Jung M."/>
            <person name="Ginzburg D."/>
            <person name="Zhao K."/>
            <person name="Won S.Y."/>
            <person name="Oh T.-J."/>
            <person name="Yu Y."/>
            <person name="Kim N.-H."/>
            <person name="Lee O.R."/>
            <person name="Lee T.-H."/>
            <person name="Bashyal P."/>
            <person name="Kim T.-S."/>
            <person name="Lee W.-H."/>
            <person name="Kawkins C."/>
            <person name="Kim C.-K."/>
            <person name="Kim J.S."/>
            <person name="Ahn B.O."/>
            <person name="Rhee S.Y."/>
            <person name="Sohng J.K."/>
        </authorList>
    </citation>
    <scope>NUCLEOTIDE SEQUENCE</scope>
    <source>
        <tissue evidence="2">Leaf</tissue>
    </source>
</reference>
<dbReference type="Proteomes" id="UP000634136">
    <property type="component" value="Unassembled WGS sequence"/>
</dbReference>
<evidence type="ECO:0000256" key="1">
    <source>
        <dbReference type="SAM" id="MobiDB-lite"/>
    </source>
</evidence>
<feature type="region of interest" description="Disordered" evidence="1">
    <location>
        <begin position="1"/>
        <end position="42"/>
    </location>
</feature>
<feature type="compositionally biased region" description="Basic and acidic residues" evidence="1">
    <location>
        <begin position="7"/>
        <end position="23"/>
    </location>
</feature>
<protein>
    <submittedName>
        <fullName evidence="2">Uncharacterized protein</fullName>
    </submittedName>
</protein>
<evidence type="ECO:0000313" key="3">
    <source>
        <dbReference type="Proteomes" id="UP000634136"/>
    </source>
</evidence>
<sequence>MTYSEEQEGRGDKITGHGGEGRRSYTSTAARLLSGDLPRATA</sequence>
<comment type="caution">
    <text evidence="2">The sequence shown here is derived from an EMBL/GenBank/DDBJ whole genome shotgun (WGS) entry which is preliminary data.</text>
</comment>
<keyword evidence="3" id="KW-1185">Reference proteome</keyword>
<proteinExistence type="predicted"/>
<name>A0A834T4Y7_9FABA</name>